<evidence type="ECO:0000313" key="3">
    <source>
        <dbReference type="Proteomes" id="UP000426235"/>
    </source>
</evidence>
<dbReference type="EMBL" id="CP046621">
    <property type="protein sequence ID" value="QGW75455.1"/>
    <property type="molecule type" value="Genomic_DNA"/>
</dbReference>
<dbReference type="RefSeq" id="WP_157190762.1">
    <property type="nucleotide sequence ID" value="NZ_CP046621.1"/>
</dbReference>
<dbReference type="Proteomes" id="UP000426235">
    <property type="component" value="Chromosome"/>
</dbReference>
<feature type="transmembrane region" description="Helical" evidence="1">
    <location>
        <begin position="98"/>
        <end position="122"/>
    </location>
</feature>
<keyword evidence="1" id="KW-0812">Transmembrane</keyword>
<organism evidence="2 3">
    <name type="scientific">Pseudomonas alkylphenolica</name>
    <dbReference type="NCBI Taxonomy" id="237609"/>
    <lineage>
        <taxon>Bacteria</taxon>
        <taxon>Pseudomonadati</taxon>
        <taxon>Pseudomonadota</taxon>
        <taxon>Gammaproteobacteria</taxon>
        <taxon>Pseudomonadales</taxon>
        <taxon>Pseudomonadaceae</taxon>
        <taxon>Pseudomonas</taxon>
    </lineage>
</organism>
<proteinExistence type="predicted"/>
<accession>A0A6I6H8P3</accession>
<keyword evidence="1" id="KW-1133">Transmembrane helix</keyword>
<protein>
    <submittedName>
        <fullName evidence="2">Uncharacterized protein</fullName>
    </submittedName>
</protein>
<name>A0A6I6H8P3_9PSED</name>
<evidence type="ECO:0000256" key="1">
    <source>
        <dbReference type="SAM" id="Phobius"/>
    </source>
</evidence>
<feature type="transmembrane region" description="Helical" evidence="1">
    <location>
        <begin position="6"/>
        <end position="28"/>
    </location>
</feature>
<keyword evidence="1" id="KW-0472">Membrane</keyword>
<dbReference type="AlphaFoldDB" id="A0A6I6H8P3"/>
<evidence type="ECO:0000313" key="2">
    <source>
        <dbReference type="EMBL" id="QGW75455.1"/>
    </source>
</evidence>
<gene>
    <name evidence="2" type="ORF">GPJ81_01775</name>
</gene>
<keyword evidence="3" id="KW-1185">Reference proteome</keyword>
<reference evidence="2" key="1">
    <citation type="submission" date="2019-12" db="EMBL/GenBank/DDBJ databases">
        <title>Hybrid Genome Assemblies of two High G+C Isolates from Undergraduate Microbiology Courses.</title>
        <authorList>
            <person name="Ne Ville C.J."/>
            <person name="Enright D."/>
            <person name="Hernandez I."/>
            <person name="Dodsworth J."/>
            <person name="Orwin P.M."/>
        </authorList>
    </citation>
    <scope>NUCLEOTIDE SEQUENCE [LARGE SCALE GENOMIC DNA]</scope>
    <source>
        <strain evidence="2">Neo</strain>
    </source>
</reference>
<sequence length="130" mass="14414">MDQIPIGLIAGFVLVPSFFILIWLAYVAHAYTEKAEAYLSNSSIVVGTRSIYSQAGLPGKAIRIGGLTMALIFKNTYIKKGLLDPDEEKQFPDNLKRLLAISWSLHMLVCAAWMAFGIYSYFIGSFTLIS</sequence>